<sequence>MTLTERHFLKVALEIHDQLARQPANTSIWLPASRWQQMEREHRLHSKAEHRGWTHTAARMRQRMQMSLQSLLRDLQFNAHSLDVPGSQRHASVPEIFGDLRALADEFESIEVDFENREIVVVTAEIVLQGIELGRFEIRLPFENYPDKASCYRVVALDPNPAASNRHVPHPHVQDETLCEGTGRASIQLALQQGRLFDFFTIVAGILATYNEGSPYVSLEDWRSVHCGDCGSLVREDCEVSCESCRDTLCENCSIRCGDCDHEFCCGCTSECDGCNERVCHDCLSACADCEADFCSSCLCDERCDHCHENQPDCETESPSPTSRPAI</sequence>
<dbReference type="Proteomes" id="UP000006860">
    <property type="component" value="Chromosome"/>
</dbReference>
<dbReference type="RefSeq" id="WP_013630398.1">
    <property type="nucleotide sequence ID" value="NC_015174.1"/>
</dbReference>
<gene>
    <name evidence="1" type="ordered locus">Plabr_4106</name>
</gene>
<dbReference type="KEGG" id="pbs:Plabr_4106"/>
<accession>F0SHC8</accession>
<evidence type="ECO:0000313" key="2">
    <source>
        <dbReference type="Proteomes" id="UP000006860"/>
    </source>
</evidence>
<dbReference type="OrthoDB" id="258484at2"/>
<dbReference type="STRING" id="756272.Plabr_4106"/>
<keyword evidence="2" id="KW-1185">Reference proteome</keyword>
<dbReference type="AlphaFoldDB" id="F0SHC8"/>
<protein>
    <submittedName>
        <fullName evidence="1">Uncharacterized protein</fullName>
    </submittedName>
</protein>
<organism evidence="1 2">
    <name type="scientific">Rubinisphaera brasiliensis (strain ATCC 49424 / DSM 5305 / JCM 21570 / IAM 15109 / NBRC 103401 / IFAM 1448)</name>
    <name type="common">Planctomyces brasiliensis</name>
    <dbReference type="NCBI Taxonomy" id="756272"/>
    <lineage>
        <taxon>Bacteria</taxon>
        <taxon>Pseudomonadati</taxon>
        <taxon>Planctomycetota</taxon>
        <taxon>Planctomycetia</taxon>
        <taxon>Planctomycetales</taxon>
        <taxon>Planctomycetaceae</taxon>
        <taxon>Rubinisphaera</taxon>
    </lineage>
</organism>
<proteinExistence type="predicted"/>
<dbReference type="HOGENOM" id="CLU_849625_0_0_0"/>
<name>F0SHC8_RUBBR</name>
<reference evidence="2" key="1">
    <citation type="submission" date="2011-02" db="EMBL/GenBank/DDBJ databases">
        <title>The complete genome of Planctomyces brasiliensis DSM 5305.</title>
        <authorList>
            <person name="Lucas S."/>
            <person name="Copeland A."/>
            <person name="Lapidus A."/>
            <person name="Bruce D."/>
            <person name="Goodwin L."/>
            <person name="Pitluck S."/>
            <person name="Kyrpides N."/>
            <person name="Mavromatis K."/>
            <person name="Pagani I."/>
            <person name="Ivanova N."/>
            <person name="Ovchinnikova G."/>
            <person name="Lu M."/>
            <person name="Detter J.C."/>
            <person name="Han C."/>
            <person name="Land M."/>
            <person name="Hauser L."/>
            <person name="Markowitz V."/>
            <person name="Cheng J.-F."/>
            <person name="Hugenholtz P."/>
            <person name="Woyke T."/>
            <person name="Wu D."/>
            <person name="Tindall B."/>
            <person name="Pomrenke H.G."/>
            <person name="Brambilla E."/>
            <person name="Klenk H.-P."/>
            <person name="Eisen J.A."/>
        </authorList>
    </citation>
    <scope>NUCLEOTIDE SEQUENCE [LARGE SCALE GENOMIC DNA]</scope>
    <source>
        <strain evidence="2">ATCC 49424 / DSM 5305 / JCM 21570 / NBRC 103401 / IFAM 1448</strain>
    </source>
</reference>
<dbReference type="EMBL" id="CP002546">
    <property type="protein sequence ID" value="ADY61683.1"/>
    <property type="molecule type" value="Genomic_DNA"/>
</dbReference>
<evidence type="ECO:0000313" key="1">
    <source>
        <dbReference type="EMBL" id="ADY61683.1"/>
    </source>
</evidence>